<evidence type="ECO:0000313" key="6">
    <source>
        <dbReference type="EMBL" id="TCO80802.1"/>
    </source>
</evidence>
<dbReference type="RefSeq" id="WP_132542482.1">
    <property type="nucleotide sequence ID" value="NZ_SLWY01000011.1"/>
</dbReference>
<evidence type="ECO:0000256" key="1">
    <source>
        <dbReference type="ARBA" id="ARBA00022448"/>
    </source>
</evidence>
<comment type="caution">
    <text evidence="6">The sequence shown here is derived from an EMBL/GenBank/DDBJ whole genome shotgun (WGS) entry which is preliminary data.</text>
</comment>
<dbReference type="AlphaFoldDB" id="A0A4R2L4V5"/>
<accession>A0A4R2L4V5</accession>
<dbReference type="GO" id="GO:0020037">
    <property type="term" value="F:heme binding"/>
    <property type="evidence" value="ECO:0007669"/>
    <property type="project" value="InterPro"/>
</dbReference>
<protein>
    <submittedName>
        <fullName evidence="6">Hemoglobin</fullName>
    </submittedName>
</protein>
<keyword evidence="1" id="KW-0813">Transport</keyword>
<evidence type="ECO:0000313" key="7">
    <source>
        <dbReference type="Proteomes" id="UP000295765"/>
    </source>
</evidence>
<organism evidence="6 7">
    <name type="scientific">Plasticicumulans lactativorans</name>
    <dbReference type="NCBI Taxonomy" id="1133106"/>
    <lineage>
        <taxon>Bacteria</taxon>
        <taxon>Pseudomonadati</taxon>
        <taxon>Pseudomonadota</taxon>
        <taxon>Gammaproteobacteria</taxon>
        <taxon>Candidatus Competibacteraceae</taxon>
        <taxon>Plasticicumulans</taxon>
    </lineage>
</organism>
<sequence>MPTQATPFELIGGEHTLRRLVDRFYDLMDVLPEFEALRRLHPADLGASRDKLHEFLCGWLGGPPLYEQRYGHPRLRARHLPFAIDSTMRDQWLLCMRRALVETGVDESLRTALERALAQLADHLRNRADGADA</sequence>
<evidence type="ECO:0000256" key="2">
    <source>
        <dbReference type="ARBA" id="ARBA00022617"/>
    </source>
</evidence>
<proteinExistence type="inferred from homology"/>
<dbReference type="InterPro" id="IPR009050">
    <property type="entry name" value="Globin-like_sf"/>
</dbReference>
<dbReference type="InterPro" id="IPR012292">
    <property type="entry name" value="Globin/Proto"/>
</dbReference>
<dbReference type="OrthoDB" id="9790913at2"/>
<dbReference type="GO" id="GO:0005344">
    <property type="term" value="F:oxygen carrier activity"/>
    <property type="evidence" value="ECO:0007669"/>
    <property type="project" value="InterPro"/>
</dbReference>
<dbReference type="InterPro" id="IPR001486">
    <property type="entry name" value="Hemoglobin_trunc"/>
</dbReference>
<dbReference type="PANTHER" id="PTHR47366:SF1">
    <property type="entry name" value="TWO-ON-TWO HEMOGLOBIN-3"/>
    <property type="match status" value="1"/>
</dbReference>
<dbReference type="Proteomes" id="UP000295765">
    <property type="component" value="Unassembled WGS sequence"/>
</dbReference>
<dbReference type="SUPFAM" id="SSF46458">
    <property type="entry name" value="Globin-like"/>
    <property type="match status" value="1"/>
</dbReference>
<evidence type="ECO:0000256" key="4">
    <source>
        <dbReference type="ARBA" id="ARBA00023004"/>
    </source>
</evidence>
<keyword evidence="7" id="KW-1185">Reference proteome</keyword>
<evidence type="ECO:0000256" key="5">
    <source>
        <dbReference type="ARBA" id="ARBA00034496"/>
    </source>
</evidence>
<keyword evidence="4" id="KW-0408">Iron</keyword>
<dbReference type="InterPro" id="IPR044203">
    <property type="entry name" value="GlbO/GLB3-like"/>
</dbReference>
<evidence type="ECO:0000256" key="3">
    <source>
        <dbReference type="ARBA" id="ARBA00022723"/>
    </source>
</evidence>
<dbReference type="GO" id="GO:0046872">
    <property type="term" value="F:metal ion binding"/>
    <property type="evidence" value="ECO:0007669"/>
    <property type="project" value="UniProtKB-KW"/>
</dbReference>
<dbReference type="GO" id="GO:0019825">
    <property type="term" value="F:oxygen binding"/>
    <property type="evidence" value="ECO:0007669"/>
    <property type="project" value="InterPro"/>
</dbReference>
<keyword evidence="2" id="KW-0349">Heme</keyword>
<gene>
    <name evidence="6" type="ORF">EV699_1113</name>
</gene>
<dbReference type="CDD" id="cd14773">
    <property type="entry name" value="TrHb2_PhHbO-like_O"/>
    <property type="match status" value="1"/>
</dbReference>
<dbReference type="PANTHER" id="PTHR47366">
    <property type="entry name" value="TWO-ON-TWO HEMOGLOBIN-3"/>
    <property type="match status" value="1"/>
</dbReference>
<dbReference type="Pfam" id="PF01152">
    <property type="entry name" value="Bac_globin"/>
    <property type="match status" value="1"/>
</dbReference>
<dbReference type="EMBL" id="SLWY01000011">
    <property type="protein sequence ID" value="TCO80802.1"/>
    <property type="molecule type" value="Genomic_DNA"/>
</dbReference>
<reference evidence="6 7" key="1">
    <citation type="submission" date="2019-03" db="EMBL/GenBank/DDBJ databases">
        <title>Genomic Encyclopedia of Type Strains, Phase IV (KMG-IV): sequencing the most valuable type-strain genomes for metagenomic binning, comparative biology and taxonomic classification.</title>
        <authorList>
            <person name="Goeker M."/>
        </authorList>
    </citation>
    <scope>NUCLEOTIDE SEQUENCE [LARGE SCALE GENOMIC DNA]</scope>
    <source>
        <strain evidence="6 7">DSM 25287</strain>
    </source>
</reference>
<dbReference type="Gene3D" id="1.10.490.10">
    <property type="entry name" value="Globins"/>
    <property type="match status" value="1"/>
</dbReference>
<comment type="similarity">
    <text evidence="5">Belongs to the truncated hemoglobin family. Group II subfamily.</text>
</comment>
<name>A0A4R2L4V5_9GAMM</name>
<keyword evidence="3" id="KW-0479">Metal-binding</keyword>